<dbReference type="EMBL" id="JASATX010000001">
    <property type="protein sequence ID" value="MDI2098203.1"/>
    <property type="molecule type" value="Genomic_DNA"/>
</dbReference>
<organism evidence="3 4">
    <name type="scientific">Ruicaihuangia caeni</name>
    <dbReference type="NCBI Taxonomy" id="3042517"/>
    <lineage>
        <taxon>Bacteria</taxon>
        <taxon>Bacillati</taxon>
        <taxon>Actinomycetota</taxon>
        <taxon>Actinomycetes</taxon>
        <taxon>Micrococcales</taxon>
        <taxon>Microbacteriaceae</taxon>
        <taxon>Ruicaihuangia</taxon>
    </lineage>
</organism>
<keyword evidence="1" id="KW-0472">Membrane</keyword>
<evidence type="ECO:0000256" key="1">
    <source>
        <dbReference type="SAM" id="Phobius"/>
    </source>
</evidence>
<keyword evidence="4" id="KW-1185">Reference proteome</keyword>
<feature type="transmembrane region" description="Helical" evidence="1">
    <location>
        <begin position="7"/>
        <end position="37"/>
    </location>
</feature>
<accession>A0AAW6T769</accession>
<evidence type="ECO:0000259" key="2">
    <source>
        <dbReference type="Pfam" id="PF01957"/>
    </source>
</evidence>
<dbReference type="RefSeq" id="WP_281487953.1">
    <property type="nucleotide sequence ID" value="NZ_CP159582.1"/>
</dbReference>
<dbReference type="InterPro" id="IPR012340">
    <property type="entry name" value="NA-bd_OB-fold"/>
</dbReference>
<dbReference type="Proteomes" id="UP001321506">
    <property type="component" value="Unassembled WGS sequence"/>
</dbReference>
<comment type="caution">
    <text evidence="3">The sequence shown here is derived from an EMBL/GenBank/DDBJ whole genome shotgun (WGS) entry which is preliminary data.</text>
</comment>
<keyword evidence="1" id="KW-0812">Transmembrane</keyword>
<feature type="transmembrane region" description="Helical" evidence="1">
    <location>
        <begin position="49"/>
        <end position="69"/>
    </location>
</feature>
<sequence>MIDVTSYLWIVWLIFVLICVIIELLTLEFTFLMIAFGSLAGLGANLLGWPWWLQIVVGAVVAVLLILTIRPLLLRVMRRGADPTPSNVPALIGMRARVLEPVDAISGLVKLANGETWSARLATASAAALEAGSWATVESIAGSIAMVAPGEPTPDPSATEERQ</sequence>
<dbReference type="Gene3D" id="2.40.50.140">
    <property type="entry name" value="Nucleic acid-binding proteins"/>
    <property type="match status" value="1"/>
</dbReference>
<gene>
    <name evidence="3" type="ORF">QF206_04395</name>
</gene>
<dbReference type="Pfam" id="PF01957">
    <property type="entry name" value="NfeD"/>
    <property type="match status" value="1"/>
</dbReference>
<evidence type="ECO:0000313" key="3">
    <source>
        <dbReference type="EMBL" id="MDI2098203.1"/>
    </source>
</evidence>
<keyword evidence="1" id="KW-1133">Transmembrane helix</keyword>
<protein>
    <submittedName>
        <fullName evidence="3">NfeD family protein</fullName>
    </submittedName>
</protein>
<evidence type="ECO:0000313" key="4">
    <source>
        <dbReference type="Proteomes" id="UP001321506"/>
    </source>
</evidence>
<feature type="domain" description="NfeD-like C-terminal" evidence="2">
    <location>
        <begin position="90"/>
        <end position="149"/>
    </location>
</feature>
<proteinExistence type="predicted"/>
<dbReference type="InterPro" id="IPR002810">
    <property type="entry name" value="NfeD-like_C"/>
</dbReference>
<dbReference type="AlphaFoldDB" id="A0AAW6T769"/>
<name>A0AAW6T769_9MICO</name>
<reference evidence="3 4" key="1">
    <citation type="submission" date="2023-04" db="EMBL/GenBank/DDBJ databases">
        <title>Klugiella caeni sp. nov. isolated from the sludge of biochemical tank.</title>
        <authorList>
            <person name="Geng K."/>
        </authorList>
    </citation>
    <scope>NUCLEOTIDE SEQUENCE [LARGE SCALE GENOMIC DNA]</scope>
    <source>
        <strain evidence="3 4">YN-L-19</strain>
    </source>
</reference>